<dbReference type="GO" id="GO:0006235">
    <property type="term" value="P:dTTP biosynthetic process"/>
    <property type="evidence" value="ECO:0007669"/>
    <property type="project" value="TreeGrafter"/>
</dbReference>
<evidence type="ECO:0000313" key="3">
    <source>
        <dbReference type="EMBL" id="AWR93645.1"/>
    </source>
</evidence>
<dbReference type="GO" id="GO:0006227">
    <property type="term" value="P:dUDP biosynthetic process"/>
    <property type="evidence" value="ECO:0007669"/>
    <property type="project" value="TreeGrafter"/>
</dbReference>
<dbReference type="GeneID" id="36830984"/>
<dbReference type="GO" id="GO:0004798">
    <property type="term" value="F:dTMP kinase activity"/>
    <property type="evidence" value="ECO:0007669"/>
    <property type="project" value="TreeGrafter"/>
</dbReference>
<dbReference type="Pfam" id="PF02223">
    <property type="entry name" value="Thymidylate_kin"/>
    <property type="match status" value="1"/>
</dbReference>
<name>A0A2U9IC92_9CREN</name>
<evidence type="ECO:0000259" key="2">
    <source>
        <dbReference type="Pfam" id="PF02223"/>
    </source>
</evidence>
<keyword evidence="3" id="KW-0808">Transferase</keyword>
<organism evidence="3 4">
    <name type="scientific">Acidianus brierleyi</name>
    <dbReference type="NCBI Taxonomy" id="41673"/>
    <lineage>
        <taxon>Archaea</taxon>
        <taxon>Thermoproteota</taxon>
        <taxon>Thermoprotei</taxon>
        <taxon>Sulfolobales</taxon>
        <taxon>Sulfolobaceae</taxon>
        <taxon>Acidianus</taxon>
    </lineage>
</organism>
<dbReference type="GO" id="GO:0005737">
    <property type="term" value="C:cytoplasm"/>
    <property type="evidence" value="ECO:0007669"/>
    <property type="project" value="TreeGrafter"/>
</dbReference>
<proteinExistence type="inferred from homology"/>
<dbReference type="AlphaFoldDB" id="A0A2U9IC92"/>
<evidence type="ECO:0000256" key="1">
    <source>
        <dbReference type="ARBA" id="ARBA00009776"/>
    </source>
</evidence>
<gene>
    <name evidence="3" type="ORF">DFR85_02470</name>
</gene>
<keyword evidence="4" id="KW-1185">Reference proteome</keyword>
<dbReference type="OrthoDB" id="43083at2157"/>
<feature type="domain" description="Thymidylate kinase-like" evidence="2">
    <location>
        <begin position="9"/>
        <end position="199"/>
    </location>
</feature>
<dbReference type="GO" id="GO:0006233">
    <property type="term" value="P:dTDP biosynthetic process"/>
    <property type="evidence" value="ECO:0007669"/>
    <property type="project" value="TreeGrafter"/>
</dbReference>
<dbReference type="RefSeq" id="WP_110269529.1">
    <property type="nucleotide sequence ID" value="NZ_CP029289.2"/>
</dbReference>
<dbReference type="Proteomes" id="UP000248044">
    <property type="component" value="Chromosome"/>
</dbReference>
<dbReference type="PANTHER" id="PTHR10344">
    <property type="entry name" value="THYMIDYLATE KINASE"/>
    <property type="match status" value="1"/>
</dbReference>
<evidence type="ECO:0000313" key="4">
    <source>
        <dbReference type="Proteomes" id="UP000248044"/>
    </source>
</evidence>
<protein>
    <submittedName>
        <fullName evidence="3">Thymidylate kinase</fullName>
    </submittedName>
</protein>
<dbReference type="InterPro" id="IPR027417">
    <property type="entry name" value="P-loop_NTPase"/>
</dbReference>
<dbReference type="PANTHER" id="PTHR10344:SF1">
    <property type="entry name" value="THYMIDYLATE KINASE"/>
    <property type="match status" value="1"/>
</dbReference>
<dbReference type="SUPFAM" id="SSF52540">
    <property type="entry name" value="P-loop containing nucleoside triphosphate hydrolases"/>
    <property type="match status" value="1"/>
</dbReference>
<dbReference type="Gene3D" id="3.40.50.300">
    <property type="entry name" value="P-loop containing nucleotide triphosphate hydrolases"/>
    <property type="match status" value="1"/>
</dbReference>
<keyword evidence="3" id="KW-0418">Kinase</keyword>
<reference evidence="3 4" key="1">
    <citation type="submission" date="2018-05" db="EMBL/GenBank/DDBJ databases">
        <title>Complete Genome Sequences of Extremely Thermoacidophilic, Metal-Mobilizing Type-Strain Members of the Archaeal Family Sulfolobaceae: Acidianus brierleyi DSM-1651T, Acidianus sulfidivorans DSM-18786T, Metallosphaera hakonensis DSM-7519T, and Metallosphaera prunae DSM-10039T.</title>
        <authorList>
            <person name="Counts J.A."/>
            <person name="Kelly R.M."/>
        </authorList>
    </citation>
    <scope>NUCLEOTIDE SEQUENCE [LARGE SCALE GENOMIC DNA]</scope>
    <source>
        <strain evidence="3 4">DSM 1651</strain>
    </source>
</reference>
<accession>A0A2U9IC92</accession>
<dbReference type="EMBL" id="CP029289">
    <property type="protein sequence ID" value="AWR93645.1"/>
    <property type="molecule type" value="Genomic_DNA"/>
</dbReference>
<comment type="similarity">
    <text evidence="1">Belongs to the thymidylate kinase family.</text>
</comment>
<dbReference type="KEGG" id="abri:DFR85_02470"/>
<sequence>MERGKIIAIEGIESSGKSTHAQTLKSYLEDQGYGVIIFGLQMSKLMAEAIARVKKEIVFQRRTLFLAYLTDLADQVENVVKPAIDSGFITIADGYALTLEAWGLTRGLEKDWMEDVLSVLPKPSVSVSLLSPSVEIMRRIIRKRGFLDPLSENVDLCVNSEIFSSYKSYINKFQSYLKDISIGKNIITKKKIEEVNEEIAKYVMEVINLET</sequence>
<dbReference type="InterPro" id="IPR039430">
    <property type="entry name" value="Thymidylate_kin-like_dom"/>
</dbReference>